<evidence type="ECO:0000313" key="2">
    <source>
        <dbReference type="EMBL" id="CAE0497035.1"/>
    </source>
</evidence>
<keyword evidence="1" id="KW-0732">Signal</keyword>
<sequence length="107" mass="11264">MLRQQLCTCLLLGRGPVLRLVVTRLLLLLLLLQLKLSSYEAVSGVSTADHALETSGVACCQRAQASKGAVDSGSSGGDCNGDICKLLCPAWGKGLQGFIYPIIMEQG</sequence>
<gene>
    <name evidence="2" type="ORF">DTER00134_LOCUS12108</name>
</gene>
<dbReference type="EMBL" id="HBIP01020383">
    <property type="protein sequence ID" value="CAE0497035.1"/>
    <property type="molecule type" value="Transcribed_RNA"/>
</dbReference>
<dbReference type="AlphaFoldDB" id="A0A7S3QYN2"/>
<accession>A0A7S3QYN2</accession>
<protein>
    <submittedName>
        <fullName evidence="2">Uncharacterized protein</fullName>
    </submittedName>
</protein>
<name>A0A7S3QYN2_DUNTE</name>
<evidence type="ECO:0000256" key="1">
    <source>
        <dbReference type="SAM" id="SignalP"/>
    </source>
</evidence>
<organism evidence="2">
    <name type="scientific">Dunaliella tertiolecta</name>
    <name type="common">Green alga</name>
    <dbReference type="NCBI Taxonomy" id="3047"/>
    <lineage>
        <taxon>Eukaryota</taxon>
        <taxon>Viridiplantae</taxon>
        <taxon>Chlorophyta</taxon>
        <taxon>core chlorophytes</taxon>
        <taxon>Chlorophyceae</taxon>
        <taxon>CS clade</taxon>
        <taxon>Chlamydomonadales</taxon>
        <taxon>Dunaliellaceae</taxon>
        <taxon>Dunaliella</taxon>
    </lineage>
</organism>
<feature type="signal peptide" evidence="1">
    <location>
        <begin position="1"/>
        <end position="37"/>
    </location>
</feature>
<feature type="chain" id="PRO_5030824025" evidence="1">
    <location>
        <begin position="38"/>
        <end position="107"/>
    </location>
</feature>
<proteinExistence type="predicted"/>
<reference evidence="2" key="1">
    <citation type="submission" date="2021-01" db="EMBL/GenBank/DDBJ databases">
        <authorList>
            <person name="Corre E."/>
            <person name="Pelletier E."/>
            <person name="Niang G."/>
            <person name="Scheremetjew M."/>
            <person name="Finn R."/>
            <person name="Kale V."/>
            <person name="Holt S."/>
            <person name="Cochrane G."/>
            <person name="Meng A."/>
            <person name="Brown T."/>
            <person name="Cohen L."/>
        </authorList>
    </citation>
    <scope>NUCLEOTIDE SEQUENCE</scope>
    <source>
        <strain evidence="2">CCMP1320</strain>
    </source>
</reference>